<evidence type="ECO:0000313" key="1">
    <source>
        <dbReference type="EMBL" id="QJA71261.1"/>
    </source>
</evidence>
<dbReference type="EMBL" id="MT141859">
    <property type="protein sequence ID" value="QJA71261.1"/>
    <property type="molecule type" value="Genomic_DNA"/>
</dbReference>
<dbReference type="AlphaFoldDB" id="A0A6M3JQ87"/>
<reference evidence="1" key="1">
    <citation type="submission" date="2020-03" db="EMBL/GenBank/DDBJ databases">
        <title>The deep terrestrial virosphere.</title>
        <authorList>
            <person name="Holmfeldt K."/>
            <person name="Nilsson E."/>
            <person name="Simone D."/>
            <person name="Lopez-Fernandez M."/>
            <person name="Wu X."/>
            <person name="de Brujin I."/>
            <person name="Lundin D."/>
            <person name="Andersson A."/>
            <person name="Bertilsson S."/>
            <person name="Dopson M."/>
        </authorList>
    </citation>
    <scope>NUCLEOTIDE SEQUENCE</scope>
    <source>
        <strain evidence="1">MM415A03301</strain>
        <strain evidence="2">MM415B03821</strain>
    </source>
</reference>
<proteinExistence type="predicted"/>
<protein>
    <submittedName>
        <fullName evidence="1">Uncharacterized protein</fullName>
    </submittedName>
</protein>
<organism evidence="1">
    <name type="scientific">viral metagenome</name>
    <dbReference type="NCBI Taxonomy" id="1070528"/>
    <lineage>
        <taxon>unclassified sequences</taxon>
        <taxon>metagenomes</taxon>
        <taxon>organismal metagenomes</taxon>
    </lineage>
</organism>
<evidence type="ECO:0000313" key="2">
    <source>
        <dbReference type="EMBL" id="QJA94569.1"/>
    </source>
</evidence>
<name>A0A6M3JQ87_9ZZZZ</name>
<dbReference type="EMBL" id="MT143243">
    <property type="protein sequence ID" value="QJA94569.1"/>
    <property type="molecule type" value="Genomic_DNA"/>
</dbReference>
<sequence length="78" mass="9407">MIMVNIEENPHSKQTICEIHRRMYRILVARNPDDPVMPLLRKAFEMAKKMGNKLRRYKYNYDEGWWEIHKLDGGDLDS</sequence>
<accession>A0A6M3JQ87</accession>
<gene>
    <name evidence="1" type="ORF">MM415A03301_0010</name>
    <name evidence="2" type="ORF">MM415B03821_0002</name>
</gene>